<protein>
    <submittedName>
        <fullName evidence="2">Uncharacterized protein</fullName>
    </submittedName>
</protein>
<proteinExistence type="predicted"/>
<evidence type="ECO:0000313" key="2">
    <source>
        <dbReference type="EMBL" id="TFY79288.1"/>
    </source>
</evidence>
<sequence length="425" mass="45856">MDPIQRLHMYLVSLPETLPKPSIPSVDLRAFSYDTEWVEQEGIEWAINRELEVRLGARTNSKDTFTITERGPGIEALAQVLEGCLKQFPDSVLLQKWVSDSIIAAEMVYTAAGSALPSLATVSLAVSSSTNKAGGAKRKQGHAQPQVKRPDTKILSGFGDVRYKDLPEPPKRSSGAQQNPLIPKVSRLCLKLVTKEVDGNGNKNVGDGGDGRGRGSANKHGRDEDLDGTDNEDGEGGEHGEHGEGGEDGENGDGGENGEDGEGGEDGKDAEDSEMPSPEALDGKHKCKANTKAWRCCIASSRCGMSWSNSNLQRILKHAASCEYIPRDLRCEVREALAKKAAGNTVLRGGKSNLDNDSDSDGEQCYAKRAKTEPKPSTTARKDIKASDKMQVFINEGKKQVKVKADYHLMLYLVCSGIAICTVKS</sequence>
<name>A0A4Z0A0S0_9AGAM</name>
<feature type="region of interest" description="Disordered" evidence="1">
    <location>
        <begin position="198"/>
        <end position="285"/>
    </location>
</feature>
<feature type="compositionally biased region" description="Basic and acidic residues" evidence="1">
    <location>
        <begin position="370"/>
        <end position="382"/>
    </location>
</feature>
<feature type="compositionally biased region" description="Basic and acidic residues" evidence="1">
    <location>
        <begin position="236"/>
        <end position="245"/>
    </location>
</feature>
<accession>A0A4Z0A0S0</accession>
<organism evidence="2 3">
    <name type="scientific">Hericium alpestre</name>
    <dbReference type="NCBI Taxonomy" id="135208"/>
    <lineage>
        <taxon>Eukaryota</taxon>
        <taxon>Fungi</taxon>
        <taxon>Dikarya</taxon>
        <taxon>Basidiomycota</taxon>
        <taxon>Agaricomycotina</taxon>
        <taxon>Agaricomycetes</taxon>
        <taxon>Russulales</taxon>
        <taxon>Hericiaceae</taxon>
        <taxon>Hericium</taxon>
    </lineage>
</organism>
<feature type="compositionally biased region" description="Acidic residues" evidence="1">
    <location>
        <begin position="246"/>
        <end position="274"/>
    </location>
</feature>
<keyword evidence="3" id="KW-1185">Reference proteome</keyword>
<reference evidence="2 3" key="1">
    <citation type="submission" date="2019-02" db="EMBL/GenBank/DDBJ databases">
        <title>Genome sequencing of the rare red list fungi Hericium alpestre (H. flagellum).</title>
        <authorList>
            <person name="Buettner E."/>
            <person name="Kellner H."/>
        </authorList>
    </citation>
    <scope>NUCLEOTIDE SEQUENCE [LARGE SCALE GENOMIC DNA]</scope>
    <source>
        <strain evidence="2 3">DSM 108284</strain>
    </source>
</reference>
<dbReference type="EMBL" id="SFCI01000527">
    <property type="protein sequence ID" value="TFY79288.1"/>
    <property type="molecule type" value="Genomic_DNA"/>
</dbReference>
<feature type="compositionally biased region" description="Basic and acidic residues" evidence="1">
    <location>
        <begin position="161"/>
        <end position="171"/>
    </location>
</feature>
<comment type="caution">
    <text evidence="2">The sequence shown here is derived from an EMBL/GenBank/DDBJ whole genome shotgun (WGS) entry which is preliminary data.</text>
</comment>
<feature type="region of interest" description="Disordered" evidence="1">
    <location>
        <begin position="348"/>
        <end position="382"/>
    </location>
</feature>
<dbReference type="Proteomes" id="UP000298061">
    <property type="component" value="Unassembled WGS sequence"/>
</dbReference>
<evidence type="ECO:0000256" key="1">
    <source>
        <dbReference type="SAM" id="MobiDB-lite"/>
    </source>
</evidence>
<feature type="region of interest" description="Disordered" evidence="1">
    <location>
        <begin position="131"/>
        <end position="180"/>
    </location>
</feature>
<dbReference type="STRING" id="135208.A0A4Z0A0S0"/>
<evidence type="ECO:0000313" key="3">
    <source>
        <dbReference type="Proteomes" id="UP000298061"/>
    </source>
</evidence>
<dbReference type="AlphaFoldDB" id="A0A4Z0A0S0"/>
<dbReference type="OrthoDB" id="3236755at2759"/>
<feature type="compositionally biased region" description="Acidic residues" evidence="1">
    <location>
        <begin position="224"/>
        <end position="235"/>
    </location>
</feature>
<gene>
    <name evidence="2" type="ORF">EWM64_g4726</name>
</gene>